<dbReference type="Pfam" id="PF00856">
    <property type="entry name" value="SET"/>
    <property type="match status" value="1"/>
</dbReference>
<dbReference type="Gene3D" id="2.170.270.10">
    <property type="entry name" value="SET domain"/>
    <property type="match status" value="1"/>
</dbReference>
<dbReference type="PANTHER" id="PTHR46462">
    <property type="entry name" value="UPSET, ISOFORM A"/>
    <property type="match status" value="1"/>
</dbReference>
<dbReference type="GO" id="GO:0006355">
    <property type="term" value="P:regulation of DNA-templated transcription"/>
    <property type="evidence" value="ECO:0007669"/>
    <property type="project" value="TreeGrafter"/>
</dbReference>
<evidence type="ECO:0000313" key="3">
    <source>
        <dbReference type="EMBL" id="KTB07579.1"/>
    </source>
</evidence>
<dbReference type="GO" id="GO:0070210">
    <property type="term" value="C:Rpd3L-Expanded complex"/>
    <property type="evidence" value="ECO:0007669"/>
    <property type="project" value="TreeGrafter"/>
</dbReference>
<dbReference type="VEuPathDB" id="FungiDB:GWK60_G04279"/>
<proteinExistence type="predicted"/>
<protein>
    <submittedName>
        <fullName evidence="3">SET domain-containing protein 4</fullName>
    </submittedName>
</protein>
<dbReference type="EMBL" id="LLZZ01000107">
    <property type="protein sequence ID" value="KTB07579.1"/>
    <property type="molecule type" value="Genomic_DNA"/>
</dbReference>
<dbReference type="InterPro" id="IPR046341">
    <property type="entry name" value="SET_dom_sf"/>
</dbReference>
<dbReference type="PROSITE" id="PS50280">
    <property type="entry name" value="SET"/>
    <property type="match status" value="1"/>
</dbReference>
<keyword evidence="1" id="KW-0156">Chromatin regulator</keyword>
<dbReference type="SMART" id="SM00317">
    <property type="entry name" value="SET"/>
    <property type="match status" value="1"/>
</dbReference>
<organism evidence="3 4">
    <name type="scientific">Candida glabrata</name>
    <name type="common">Yeast</name>
    <name type="synonym">Torulopsis glabrata</name>
    <dbReference type="NCBI Taxonomy" id="5478"/>
    <lineage>
        <taxon>Eukaryota</taxon>
        <taxon>Fungi</taxon>
        <taxon>Dikarya</taxon>
        <taxon>Ascomycota</taxon>
        <taxon>Saccharomycotina</taxon>
        <taxon>Saccharomycetes</taxon>
        <taxon>Saccharomycetales</taxon>
        <taxon>Saccharomycetaceae</taxon>
        <taxon>Nakaseomyces</taxon>
    </lineage>
</organism>
<evidence type="ECO:0000256" key="1">
    <source>
        <dbReference type="ARBA" id="ARBA00022853"/>
    </source>
</evidence>
<comment type="caution">
    <text evidence="3">The sequence shown here is derived from an EMBL/GenBank/DDBJ whole genome shotgun (WGS) entry which is preliminary data.</text>
</comment>
<gene>
    <name evidence="3" type="ORF">AO440_001667</name>
</gene>
<dbReference type="VEuPathDB" id="FungiDB:CAGL0G04499g"/>
<dbReference type="SUPFAM" id="SSF82199">
    <property type="entry name" value="SET domain"/>
    <property type="match status" value="1"/>
</dbReference>
<evidence type="ECO:0000313" key="4">
    <source>
        <dbReference type="Proteomes" id="UP000054886"/>
    </source>
</evidence>
<dbReference type="PhylomeDB" id="A0A0W0C7C0"/>
<dbReference type="VEuPathDB" id="FungiDB:GVI51_G04301"/>
<feature type="region of interest" description="Disordered" evidence="2">
    <location>
        <begin position="1"/>
        <end position="38"/>
    </location>
</feature>
<dbReference type="VEuPathDB" id="FungiDB:GW608_G04279"/>
<dbReference type="OrthoDB" id="20872at2759"/>
<dbReference type="Proteomes" id="UP000054886">
    <property type="component" value="Unassembled WGS sequence"/>
</dbReference>
<name>A0A0W0C7C0_CANGB</name>
<sequence length="350" mass="39369">MTNSSPVKERISNGIHHHSSDKFKVAKKRRGSSVSENANRSGIAAAVALAKAATVPFPLKRNSVSSSSSTSPPTEYTKTIANPITLSPIVISELIKPGEKTIKAPIKAPPNEFEDKYVKLFIDSHHDDDSVITIPEESKLKFLPIVLKPLASKDIQDFGVFTSIPCSKKDYIQEYSGMISFSKQYVNNAENKYDILGTPTRNILFHPHWPLYINTSGTKGAHNVLEHLRCSCNPNVELVTVRIMDNKPRIKFVIRAIRDIAEGEELQIAWQWDINHPMWHVVQELQEFDSLNNKDKCRVSRAAEALLQSNQCACTDFKKCKLRKVQQDSRNFINNLSALMKKELKNEMGG</sequence>
<dbReference type="GO" id="GO:0034967">
    <property type="term" value="C:Set3 complex"/>
    <property type="evidence" value="ECO:0007669"/>
    <property type="project" value="TreeGrafter"/>
</dbReference>
<dbReference type="GO" id="GO:0006325">
    <property type="term" value="P:chromatin organization"/>
    <property type="evidence" value="ECO:0007669"/>
    <property type="project" value="UniProtKB-KW"/>
</dbReference>
<dbReference type="InterPro" id="IPR001214">
    <property type="entry name" value="SET_dom"/>
</dbReference>
<dbReference type="PANTHER" id="PTHR46462:SF3">
    <property type="entry name" value="UPSET, ISOFORM A"/>
    <property type="match status" value="1"/>
</dbReference>
<accession>A0A0W0C7C0</accession>
<reference evidence="3 4" key="1">
    <citation type="submission" date="2015-10" db="EMBL/GenBank/DDBJ databases">
        <title>Draft genomes sequences of Candida glabrata isolates 1A, 1B, 2A, 2B, 3A and 3B.</title>
        <authorList>
            <person name="Haavelsrud O.E."/>
            <person name="Gaustad P."/>
        </authorList>
    </citation>
    <scope>NUCLEOTIDE SEQUENCE [LARGE SCALE GENOMIC DNA]</scope>
    <source>
        <strain evidence="3">910700640</strain>
    </source>
</reference>
<dbReference type="VEuPathDB" id="FungiDB:B1J91_G04499g"/>
<evidence type="ECO:0000256" key="2">
    <source>
        <dbReference type="SAM" id="MobiDB-lite"/>
    </source>
</evidence>
<dbReference type="AlphaFoldDB" id="A0A0W0C7C0"/>